<keyword evidence="2" id="KW-0472">Membrane</keyword>
<sequence length="189" mass="21047">MASPKLSNLKIRVDHLLITVGGVIVLVAAVLTWRALRSPPERDPLDEGLEQFRAKKGNRQAARPPRFVRPYHASKPREHDDPGEGRFVPTPPPQEDPGALGPDEAIDSFQEVLGELEAALEDGRRLSAREEAELYNRATGSFTALSSWVDASDPTERALMDDAYLQMKSLMRELDIQPPVHDPEARPRL</sequence>
<keyword evidence="2" id="KW-1133">Transmembrane helix</keyword>
<name>A0A2S9XV87_9BACT</name>
<proteinExistence type="predicted"/>
<dbReference type="Proteomes" id="UP000237968">
    <property type="component" value="Unassembled WGS sequence"/>
</dbReference>
<reference evidence="3 4" key="1">
    <citation type="submission" date="2018-03" db="EMBL/GenBank/DDBJ databases">
        <title>Draft Genome Sequences of the Obligatory Marine Myxobacteria Enhygromyxa salina SWB005.</title>
        <authorList>
            <person name="Poehlein A."/>
            <person name="Moghaddam J.A."/>
            <person name="Harms H."/>
            <person name="Alanjari M."/>
            <person name="Koenig G.M."/>
            <person name="Daniel R."/>
            <person name="Schaeberle T.F."/>
        </authorList>
    </citation>
    <scope>NUCLEOTIDE SEQUENCE [LARGE SCALE GENOMIC DNA]</scope>
    <source>
        <strain evidence="3 4">SWB005</strain>
    </source>
</reference>
<feature type="compositionally biased region" description="Basic and acidic residues" evidence="1">
    <location>
        <begin position="75"/>
        <end position="84"/>
    </location>
</feature>
<accession>A0A2S9XV87</accession>
<dbReference type="RefSeq" id="WP_106392894.1">
    <property type="nucleotide sequence ID" value="NZ_PVNK01000164.1"/>
</dbReference>
<evidence type="ECO:0000313" key="3">
    <source>
        <dbReference type="EMBL" id="PRP96775.1"/>
    </source>
</evidence>
<dbReference type="EMBL" id="PVNK01000164">
    <property type="protein sequence ID" value="PRP96775.1"/>
    <property type="molecule type" value="Genomic_DNA"/>
</dbReference>
<feature type="transmembrane region" description="Helical" evidence="2">
    <location>
        <begin position="16"/>
        <end position="36"/>
    </location>
</feature>
<dbReference type="AlphaFoldDB" id="A0A2S9XV87"/>
<organism evidence="3 4">
    <name type="scientific">Enhygromyxa salina</name>
    <dbReference type="NCBI Taxonomy" id="215803"/>
    <lineage>
        <taxon>Bacteria</taxon>
        <taxon>Pseudomonadati</taxon>
        <taxon>Myxococcota</taxon>
        <taxon>Polyangia</taxon>
        <taxon>Nannocystales</taxon>
        <taxon>Nannocystaceae</taxon>
        <taxon>Enhygromyxa</taxon>
    </lineage>
</organism>
<evidence type="ECO:0000256" key="2">
    <source>
        <dbReference type="SAM" id="Phobius"/>
    </source>
</evidence>
<evidence type="ECO:0000313" key="4">
    <source>
        <dbReference type="Proteomes" id="UP000237968"/>
    </source>
</evidence>
<protein>
    <submittedName>
        <fullName evidence="3">Uncharacterized protein</fullName>
    </submittedName>
</protein>
<feature type="region of interest" description="Disordered" evidence="1">
    <location>
        <begin position="54"/>
        <end position="102"/>
    </location>
</feature>
<keyword evidence="2" id="KW-0812">Transmembrane</keyword>
<comment type="caution">
    <text evidence="3">The sequence shown here is derived from an EMBL/GenBank/DDBJ whole genome shotgun (WGS) entry which is preliminary data.</text>
</comment>
<dbReference type="OrthoDB" id="9833131at2"/>
<keyword evidence="4" id="KW-1185">Reference proteome</keyword>
<gene>
    <name evidence="3" type="ORF">ENSA5_35490</name>
</gene>
<evidence type="ECO:0000256" key="1">
    <source>
        <dbReference type="SAM" id="MobiDB-lite"/>
    </source>
</evidence>